<dbReference type="GO" id="GO:0019834">
    <property type="term" value="F:phospholipase A2 inhibitor activity"/>
    <property type="evidence" value="ECO:0007669"/>
    <property type="project" value="UniProtKB-KW"/>
</dbReference>
<dbReference type="OrthoDB" id="9043924at2759"/>
<accession>A0A9Q1AQB5</accession>
<dbReference type="EMBL" id="JAPFRF010000023">
    <property type="protein sequence ID" value="KAJ7304094.1"/>
    <property type="molecule type" value="Genomic_DNA"/>
</dbReference>
<dbReference type="PANTHER" id="PTHR20914:SF30">
    <property type="entry name" value="LY6_PLAUR DOMAIN CONTAINING 9"/>
    <property type="match status" value="1"/>
</dbReference>
<dbReference type="CDD" id="cd23572">
    <property type="entry name" value="TFP_LU_ECD_PINLYP_rpt2"/>
    <property type="match status" value="1"/>
</dbReference>
<dbReference type="GO" id="GO:0005576">
    <property type="term" value="C:extracellular region"/>
    <property type="evidence" value="ECO:0007669"/>
    <property type="project" value="UniProtKB-SubCell"/>
</dbReference>
<evidence type="ECO:0000256" key="1">
    <source>
        <dbReference type="ARBA" id="ARBA00004613"/>
    </source>
</evidence>
<dbReference type="Gene3D" id="2.10.60.10">
    <property type="entry name" value="CD59"/>
    <property type="match status" value="2"/>
</dbReference>
<organism evidence="8 9">
    <name type="scientific">Phrynocephalus forsythii</name>
    <dbReference type="NCBI Taxonomy" id="171643"/>
    <lineage>
        <taxon>Eukaryota</taxon>
        <taxon>Metazoa</taxon>
        <taxon>Chordata</taxon>
        <taxon>Craniata</taxon>
        <taxon>Vertebrata</taxon>
        <taxon>Euteleostomi</taxon>
        <taxon>Lepidosauria</taxon>
        <taxon>Squamata</taxon>
        <taxon>Bifurcata</taxon>
        <taxon>Unidentata</taxon>
        <taxon>Episquamata</taxon>
        <taxon>Toxicofera</taxon>
        <taxon>Iguania</taxon>
        <taxon>Acrodonta</taxon>
        <taxon>Agamidae</taxon>
        <taxon>Agaminae</taxon>
        <taxon>Phrynocephalus</taxon>
    </lineage>
</organism>
<comment type="caution">
    <text evidence="8">The sequence shown here is derived from an EMBL/GenBank/DDBJ whole genome shotgun (WGS) entry which is preliminary data.</text>
</comment>
<dbReference type="CDD" id="cd23588">
    <property type="entry name" value="TFP_LU_ECD_PLIG"/>
    <property type="match status" value="1"/>
</dbReference>
<evidence type="ECO:0000256" key="3">
    <source>
        <dbReference type="ARBA" id="ARBA00022525"/>
    </source>
</evidence>
<comment type="similarity">
    <text evidence="2">Belongs to the CNF-like-inhibitor family.</text>
</comment>
<evidence type="ECO:0000256" key="4">
    <source>
        <dbReference type="ARBA" id="ARBA00023005"/>
    </source>
</evidence>
<feature type="chain" id="PRO_5040192751" description="Phospholipase A2 inhibitor N-terminal domain-containing protein" evidence="6">
    <location>
        <begin position="24"/>
        <end position="255"/>
    </location>
</feature>
<dbReference type="Pfam" id="PF02988">
    <property type="entry name" value="PLA2_inh"/>
    <property type="match status" value="1"/>
</dbReference>
<comment type="subcellular location">
    <subcellularLocation>
        <location evidence="1">Secreted</location>
    </subcellularLocation>
</comment>
<dbReference type="InterPro" id="IPR050918">
    <property type="entry name" value="CNF-like_PLA2_Inhibitor"/>
</dbReference>
<dbReference type="AlphaFoldDB" id="A0A9Q1AQB5"/>
<keyword evidence="9" id="KW-1185">Reference proteome</keyword>
<evidence type="ECO:0000313" key="8">
    <source>
        <dbReference type="EMBL" id="KAJ7304094.1"/>
    </source>
</evidence>
<keyword evidence="6" id="KW-0732">Signal</keyword>
<name>A0A9Q1AQB5_9SAUR</name>
<keyword evidence="4" id="KW-0593">Phospholipase A2 inhibitor</keyword>
<keyword evidence="3" id="KW-0964">Secreted</keyword>
<evidence type="ECO:0000313" key="9">
    <source>
        <dbReference type="Proteomes" id="UP001142489"/>
    </source>
</evidence>
<feature type="domain" description="Phospholipase A2 inhibitor N-terminal" evidence="7">
    <location>
        <begin position="25"/>
        <end position="113"/>
    </location>
</feature>
<reference evidence="8" key="1">
    <citation type="journal article" date="2023" name="DNA Res.">
        <title>Chromosome-level genome assembly of Phrynocephalus forsythii using third-generation DNA sequencing and Hi-C analysis.</title>
        <authorList>
            <person name="Qi Y."/>
            <person name="Zhao W."/>
            <person name="Zhao Y."/>
            <person name="Niu C."/>
            <person name="Cao S."/>
            <person name="Zhang Y."/>
        </authorList>
    </citation>
    <scope>NUCLEOTIDE SEQUENCE</scope>
    <source>
        <tissue evidence="8">Muscle</tissue>
    </source>
</reference>
<evidence type="ECO:0000256" key="5">
    <source>
        <dbReference type="ARBA" id="ARBA00023157"/>
    </source>
</evidence>
<dbReference type="InterPro" id="IPR045860">
    <property type="entry name" value="Snake_toxin-like_sf"/>
</dbReference>
<keyword evidence="5" id="KW-1015">Disulfide bond</keyword>
<evidence type="ECO:0000259" key="7">
    <source>
        <dbReference type="Pfam" id="PF02988"/>
    </source>
</evidence>
<feature type="signal peptide" evidence="6">
    <location>
        <begin position="1"/>
        <end position="23"/>
    </location>
</feature>
<gene>
    <name evidence="8" type="ORF">JRQ81_011618</name>
</gene>
<evidence type="ECO:0000256" key="6">
    <source>
        <dbReference type="SAM" id="SignalP"/>
    </source>
</evidence>
<evidence type="ECO:0000256" key="2">
    <source>
        <dbReference type="ARBA" id="ARBA00006570"/>
    </source>
</evidence>
<dbReference type="Proteomes" id="UP001142489">
    <property type="component" value="Unassembled WGS sequence"/>
</dbReference>
<dbReference type="InterPro" id="IPR004126">
    <property type="entry name" value="PLipase_A2_inh_N"/>
</dbReference>
<dbReference type="PANTHER" id="PTHR20914">
    <property type="entry name" value="LY6/PLAUR DOMAIN-CONTAINING PROTEIN 8"/>
    <property type="match status" value="1"/>
</dbReference>
<sequence>MHPLPCFWLKIGILLFLAGKGLHLKCEICSDMKHDCAGRAYTCLPIFDSCVTIQSEKFPAFTLNKPYHAKGKRAVTKKCIGSSLCREGLSVVNLGRRGIIATKLSCCEEEDCRMPVLPLPPINTTSNGKACPVCLSFSSTSCRSEGMVYCMGDQHYCLFIDGIASAEDSGTFATIGDPIITSYIAVRGCANQAFCDTFHEGAVHLASLTVIGSGHCELATARDAAARGHYGCCCPVLAGLLLLKVLACFLPATKI</sequence>
<protein>
    <recommendedName>
        <fullName evidence="7">Phospholipase A2 inhibitor N-terminal domain-containing protein</fullName>
    </recommendedName>
</protein>
<proteinExistence type="inferred from homology"/>